<dbReference type="InterPro" id="IPR019734">
    <property type="entry name" value="TPR_rpt"/>
</dbReference>
<comment type="caution">
    <text evidence="2">The sequence shown here is derived from an EMBL/GenBank/DDBJ whole genome shotgun (WGS) entry which is preliminary data.</text>
</comment>
<keyword evidence="3" id="KW-1185">Reference proteome</keyword>
<dbReference type="InterPro" id="IPR011990">
    <property type="entry name" value="TPR-like_helical_dom_sf"/>
</dbReference>
<keyword evidence="1" id="KW-0802">TPR repeat</keyword>
<organism evidence="2 3">
    <name type="scientific">Polluticaenibacter yanchengensis</name>
    <dbReference type="NCBI Taxonomy" id="3014562"/>
    <lineage>
        <taxon>Bacteria</taxon>
        <taxon>Pseudomonadati</taxon>
        <taxon>Bacteroidota</taxon>
        <taxon>Chitinophagia</taxon>
        <taxon>Chitinophagales</taxon>
        <taxon>Chitinophagaceae</taxon>
        <taxon>Polluticaenibacter</taxon>
    </lineage>
</organism>
<sequence length="104" mass="12192">MEKINKLLNFLTEQPNDCFLRHALALEYVKIQNDELALEAFTTLLSIDENYIGSYYHLAKLYERQNNIPQAIATYKKGIEIATKLKDNHARNELQMSLDDWDDE</sequence>
<evidence type="ECO:0000313" key="3">
    <source>
        <dbReference type="Proteomes" id="UP001210231"/>
    </source>
</evidence>
<proteinExistence type="predicted"/>
<evidence type="ECO:0008006" key="4">
    <source>
        <dbReference type="Google" id="ProtNLM"/>
    </source>
</evidence>
<name>A0ABT4UHT3_9BACT</name>
<evidence type="ECO:0000256" key="1">
    <source>
        <dbReference type="PROSITE-ProRule" id="PRU00339"/>
    </source>
</evidence>
<dbReference type="SMART" id="SM00028">
    <property type="entry name" value="TPR"/>
    <property type="match status" value="2"/>
</dbReference>
<reference evidence="2 3" key="1">
    <citation type="submission" date="2022-12" db="EMBL/GenBank/DDBJ databases">
        <title>Chitinophagaceae gen. sp. nov., a new member of the family Chitinophagaceae, isolated from soil in a chemical factory.</title>
        <authorList>
            <person name="Ke Z."/>
        </authorList>
    </citation>
    <scope>NUCLEOTIDE SEQUENCE [LARGE SCALE GENOMIC DNA]</scope>
    <source>
        <strain evidence="2 3">LY-5</strain>
    </source>
</reference>
<accession>A0ABT4UHT3</accession>
<evidence type="ECO:0000313" key="2">
    <source>
        <dbReference type="EMBL" id="MDA3614411.1"/>
    </source>
</evidence>
<protein>
    <recommendedName>
        <fullName evidence="4">Tetratricopeptide repeat protein</fullName>
    </recommendedName>
</protein>
<dbReference type="EMBL" id="JAQGEF010000005">
    <property type="protein sequence ID" value="MDA3614411.1"/>
    <property type="molecule type" value="Genomic_DNA"/>
</dbReference>
<dbReference type="SUPFAM" id="SSF48452">
    <property type="entry name" value="TPR-like"/>
    <property type="match status" value="1"/>
</dbReference>
<dbReference type="Gene3D" id="1.25.40.10">
    <property type="entry name" value="Tetratricopeptide repeat domain"/>
    <property type="match status" value="1"/>
</dbReference>
<dbReference type="Proteomes" id="UP001210231">
    <property type="component" value="Unassembled WGS sequence"/>
</dbReference>
<dbReference type="PROSITE" id="PS50005">
    <property type="entry name" value="TPR"/>
    <property type="match status" value="1"/>
</dbReference>
<gene>
    <name evidence="2" type="ORF">O3P16_06295</name>
</gene>
<dbReference type="RefSeq" id="WP_407030739.1">
    <property type="nucleotide sequence ID" value="NZ_JAQGEF010000005.1"/>
</dbReference>
<feature type="repeat" description="TPR" evidence="1">
    <location>
        <begin position="52"/>
        <end position="85"/>
    </location>
</feature>
<dbReference type="Pfam" id="PF13181">
    <property type="entry name" value="TPR_8"/>
    <property type="match status" value="2"/>
</dbReference>